<feature type="domain" description="C-type lectin" evidence="2">
    <location>
        <begin position="69"/>
        <end position="174"/>
    </location>
</feature>
<dbReference type="Gene3D" id="3.10.100.10">
    <property type="entry name" value="Mannose-Binding Protein A, subunit A"/>
    <property type="match status" value="1"/>
</dbReference>
<proteinExistence type="predicted"/>
<dbReference type="AlphaFoldDB" id="A0A553PU17"/>
<accession>A0A553PU17</accession>
<name>A0A553PU17_TIGCA</name>
<dbReference type="Pfam" id="PF00059">
    <property type="entry name" value="Lectin_C"/>
    <property type="match status" value="1"/>
</dbReference>
<organism evidence="3 4">
    <name type="scientific">Tigriopus californicus</name>
    <name type="common">Marine copepod</name>
    <dbReference type="NCBI Taxonomy" id="6832"/>
    <lineage>
        <taxon>Eukaryota</taxon>
        <taxon>Metazoa</taxon>
        <taxon>Ecdysozoa</taxon>
        <taxon>Arthropoda</taxon>
        <taxon>Crustacea</taxon>
        <taxon>Multicrustacea</taxon>
        <taxon>Hexanauplia</taxon>
        <taxon>Copepoda</taxon>
        <taxon>Harpacticoida</taxon>
        <taxon>Harpacticidae</taxon>
        <taxon>Tigriopus</taxon>
    </lineage>
</organism>
<keyword evidence="4" id="KW-1185">Reference proteome</keyword>
<reference evidence="3 4" key="1">
    <citation type="journal article" date="2018" name="Nat. Ecol. Evol.">
        <title>Genomic signatures of mitonuclear coevolution across populations of Tigriopus californicus.</title>
        <authorList>
            <person name="Barreto F.S."/>
            <person name="Watson E.T."/>
            <person name="Lima T.G."/>
            <person name="Willett C.S."/>
            <person name="Edmands S."/>
            <person name="Li W."/>
            <person name="Burton R.S."/>
        </authorList>
    </citation>
    <scope>NUCLEOTIDE SEQUENCE [LARGE SCALE GENOMIC DNA]</scope>
    <source>
        <strain evidence="3 4">San Diego</strain>
    </source>
</reference>
<dbReference type="CDD" id="cd00037">
    <property type="entry name" value="CLECT"/>
    <property type="match status" value="1"/>
</dbReference>
<feature type="signal peptide" evidence="1">
    <location>
        <begin position="1"/>
        <end position="19"/>
    </location>
</feature>
<dbReference type="InterPro" id="IPR016187">
    <property type="entry name" value="CTDL_fold"/>
</dbReference>
<feature type="chain" id="PRO_5021945409" description="C-type lectin domain-containing protein" evidence="1">
    <location>
        <begin position="20"/>
        <end position="230"/>
    </location>
</feature>
<evidence type="ECO:0000259" key="2">
    <source>
        <dbReference type="Pfam" id="PF00059"/>
    </source>
</evidence>
<evidence type="ECO:0000256" key="1">
    <source>
        <dbReference type="SAM" id="SignalP"/>
    </source>
</evidence>
<sequence>MRRCILIAILGSFFYLSLANNYPWTKQTMPQSGINPPFSLKLGPCSDIDPIKTATYGSKLIEFHYCGEDWRSAQTLCISRGGKLWTPSSNTEYESVFQAIDYDVGGKLPIWFHSFRSWWIGSVRRPFSDGVPEARYSGSNGIWIPKPKSCESITSYNITLVKQNCNFKQPFICEVKPYCSCKYGANEYPCNRQITVLHQCCLDVFCDPQGRIKLTTLYGRDEYGNVSKLC</sequence>
<keyword evidence="1" id="KW-0732">Signal</keyword>
<protein>
    <recommendedName>
        <fullName evidence="2">C-type lectin domain-containing protein</fullName>
    </recommendedName>
</protein>
<dbReference type="InterPro" id="IPR001304">
    <property type="entry name" value="C-type_lectin-like"/>
</dbReference>
<comment type="caution">
    <text evidence="3">The sequence shown here is derived from an EMBL/GenBank/DDBJ whole genome shotgun (WGS) entry which is preliminary data.</text>
</comment>
<evidence type="ECO:0000313" key="3">
    <source>
        <dbReference type="EMBL" id="TRY81164.1"/>
    </source>
</evidence>
<dbReference type="SUPFAM" id="SSF56436">
    <property type="entry name" value="C-type lectin-like"/>
    <property type="match status" value="1"/>
</dbReference>
<dbReference type="Proteomes" id="UP000318571">
    <property type="component" value="Chromosome 12"/>
</dbReference>
<evidence type="ECO:0000313" key="4">
    <source>
        <dbReference type="Proteomes" id="UP000318571"/>
    </source>
</evidence>
<dbReference type="InterPro" id="IPR016186">
    <property type="entry name" value="C-type_lectin-like/link_sf"/>
</dbReference>
<dbReference type="EMBL" id="VCGU01000001">
    <property type="protein sequence ID" value="TRY81164.1"/>
    <property type="molecule type" value="Genomic_DNA"/>
</dbReference>
<gene>
    <name evidence="3" type="ORF">TCAL_09284</name>
</gene>